<dbReference type="GeneID" id="5023647"/>
<comment type="similarity">
    <text evidence="1">Belongs to the VPS13 family.</text>
</comment>
<proteinExistence type="inferred from homology"/>
<feature type="domain" description="Chorein N-terminal" evidence="3">
    <location>
        <begin position="1"/>
        <end position="309"/>
    </location>
</feature>
<dbReference type="PANTHER" id="PTHR16166">
    <property type="entry name" value="VACUOLAR PROTEIN SORTING-ASSOCIATED PROTEIN VPS13"/>
    <property type="match status" value="1"/>
</dbReference>
<accession>A0CI48</accession>
<dbReference type="GO" id="GO:0006623">
    <property type="term" value="P:protein targeting to vacuole"/>
    <property type="evidence" value="ECO:0000318"/>
    <property type="project" value="GO_Central"/>
</dbReference>
<evidence type="ECO:0000256" key="2">
    <source>
        <dbReference type="ARBA" id="ARBA00022448"/>
    </source>
</evidence>
<keyword evidence="2" id="KW-0813">Transport</keyword>
<keyword evidence="5" id="KW-1185">Reference proteome</keyword>
<dbReference type="InParanoid" id="A0CI48"/>
<dbReference type="Pfam" id="PF12624">
    <property type="entry name" value="VPS13_N"/>
    <property type="match status" value="1"/>
</dbReference>
<protein>
    <recommendedName>
        <fullName evidence="3">Chorein N-terminal domain-containing protein</fullName>
    </recommendedName>
</protein>
<organism evidence="4 5">
    <name type="scientific">Paramecium tetraurelia</name>
    <dbReference type="NCBI Taxonomy" id="5888"/>
    <lineage>
        <taxon>Eukaryota</taxon>
        <taxon>Sar</taxon>
        <taxon>Alveolata</taxon>
        <taxon>Ciliophora</taxon>
        <taxon>Intramacronucleata</taxon>
        <taxon>Oligohymenophorea</taxon>
        <taxon>Peniculida</taxon>
        <taxon>Parameciidae</taxon>
        <taxon>Paramecium</taxon>
    </lineage>
</organism>
<evidence type="ECO:0000313" key="5">
    <source>
        <dbReference type="Proteomes" id="UP000000600"/>
    </source>
</evidence>
<dbReference type="EMBL" id="CT868083">
    <property type="protein sequence ID" value="CAK70465.1"/>
    <property type="molecule type" value="Genomic_DNA"/>
</dbReference>
<dbReference type="PANTHER" id="PTHR16166:SF93">
    <property type="entry name" value="INTERMEMBRANE LIPID TRANSFER PROTEIN VPS13"/>
    <property type="match status" value="1"/>
</dbReference>
<name>A0CI48_PARTE</name>
<gene>
    <name evidence="4" type="ORF">GSPATT00038569001</name>
</gene>
<sequence>MFEKILEKVLIQYFGKFISGLDKNNLKLGVWSGNMIIENVNLKPDIIEMLELPIKLGRSSVGKLTIKIPWKKITSAPVEITIENVFVTLIPLPEWDFDDNTVLIKKVEGLTNYCQKCLKRGIKKKKSDEKDKGYLDKMALKIMDNIQLKIVNIHIRYEAIYNWGITLEMLDVFTTNQNWQRSYIDRTECQNASMNKLFQLKNLAIYWNIKSEDDIVDYNKFMEERILKQNLEAKEYCNFIIVINAEMKVVQNEENTQEALKNMQLYLDEINLIVQQMQFQQFVHFFEQCSKYSKLLWLQRKKQLSKVSETNYYQQNFVILFPKVQQHGLSNLDQTEKDNFYQIIRCVEYNLLLDWVQISARQLIKEARITKATTDKIKKETAWWKSDKKQAQDIYLDEDEIVAINRQIDQIFQEERKKVMNRPDESIEYKFSLQLNKGKLKIENKGDGLQIFFSGMQCSSETRVDESYDVIFKLQSLNLDLIIKDDAQPFCYKQNDMNKIDQFLKIHFKKNPKHFEEDASIMIQVEPIECTYNNEIIRKWNNFFDIEGVEENVVQIAAQEKLNKVSNQTAIRFDQVMNSSYRLELFILIASPRIILNNIIFDLGNLSIQSEKDSKYYDYYTLSITNLNLKSNQLDILQNLSLQFSLERMKGALEHPEKPRLILSGIIPPVSITLTEKIQKEISTLDKLIYPEKSEEEKLKKLTKEKEQILKNSNYKGELIKKINYLWAKRYSVVSGSYLYSYQKEHDLKWEDRILLKGATLIENQECMVLSNNQTWYLKIDENLTKELTNMLDEFKDDESVQNTLVDQSLMQIQLKLSLFDLKLIKENECLYSLKLEDVFYKSHKQTNRFDNTIILGDLEIIDQVYKFDNPDLQFLIRKDPEYKDAFLTIENTIEHNFSQTKLNIGQFILNWKPDSYLSIQQLSKLGTKAFGIDAINLEDEEASLVLQGESSDQILQHKLDQLLSQQSQRCYNNKFSEIISKIISKKAVEENISQIQQLFTSFSIESVQIMEVKIEQAKVNLVHRQSHVLLGYIQACDLTHEVEFTQNSKFMSGKLRELRVFDVTNYPFTLQQYHPFEIVNLDEISYQYANYNKDYFQDQNEITTTFNICSINKVVLEYQHQQLNRFVNYFLNQILQLIFNPSQLIINDGKEKPKLVCGTIEQLFNCFMNPQFMIQEYRLKDVIINLRKQYQDADKLTCIINNLVYSNSQILEPERCNMKEINLPIWVDQELTINNQIISKKNTFQLNLKKLLFENEVKELFSINLRNYYEVKGFMPQLEIELTKKEFQLFITILSFNFLTNDKQDQYFIHDYHIYSKFNPIEIRALIYFENLKLKLVDSGIELQFKQTQFETFLTQNLKKIINMYCQKFITNQYNIFLVGSQDAENIKVKLRQNFYQSYEALTETIFRTEKTEKTQQITGYELKIDYLISEDSKELIIDFENTVCFAYSRAFFEILNFIDIDEDNFPQDNQSFKKSVTMINWKGIITYPNENSNDNLVTRGGINYILEKNKDSTSQKVTISNFEVFLCSESELLVHNFSDVVKRHVVLPMFAYVGLTEKESQQQLDISIENLNIQVSYEDLTPIFATYLFQKQQIESQKPIKLKQQQEEKLLLVNVQVYQADIVLVSFIESPVPLFQFIIKDYQMSVTKRRKYIMNQQTVFQAQFFNLDIGAWEPFIEPLVILSDHSKDSKGNPQNFTSIVVNEASELPMNINFTRENIKQLLELHKRWRQSIKSVEQSIQRKQRSPSRISRNSSIAQSAIEKVVLMSPYIVDNQTGYEIELTIINKTQKKIVTVVVAAYQQFALKYAENMEKRVLSIFIRSPSTIFKEINNLNFSRNKDESRQIEYKIGMLNKSTQILIRIETLDQQKILTISSDILFINNSSSDIELKLINKITQQQFILVVLQNDKKYIPLGYEQSMILVRYSKDGVWSQGMDIQKLILKNGNYNLFINTPCLVLRVIQPALKTQPCVLKFVCPFALKNLLLLPIDIYFCIEDYCRIEPNQALKISNSQLSKGLKFKIKLPGFQKSQQIEINDQFKIQDFIIRDFLGLELNLQLIPLQDGEGLITIGVDGGLTIQNSLGLNIYFYTQNQQKQLIYQPGQPIFQITDQVDDKLREDGCLQIVNFVDNLLITFEQCNQEQIPEKISQPIDTKINGQFIVQIPKELGYMDIIIDVQTILAHNISQKKIIHLNPRIVIVNKLKTNLSIFQDRCNQEIFIMPDAKFPYFWRKIQGSKYLKFKLKDLSSGSISAEMQGTLNLPLRNSKGQLMDYLSINCMEEDKIKYIIVQECSQKPLYKIINKLNYDICFYQTDIQELNENIKTNLPIGGSVDYSLDNPGYSRMITLELYKNGQFSDFVKVELVNSDQTRQYKMADDEIFYLNTQFSLDQRQMIVIISNSEQHSKQYNYDNILNQFSVLIPKLNISIINSHPRDELLAISIQKIEFIQLADILETIQIKIQDLQIDNNQHFRCTYPVLVTQQNEKPNIPFMNVLLKRAHQINFINYFQTIKLAIQPLSVRITEGTFCDLESYLKSLDWIEEQKMKQLRIWQKDQSLKQQLCFFDNLQIFPLKLRLSFQKVEKRNNKQYLKSAASQAINCDEVSVTIKGYAMTNCFTTWEQLQNKMIQNYKDAIFSNLYKLAGSIDLLGNPIGLIENVQEGFQDLFEMPYDGFVQGPLEGGLGIVKGVGSLTKGVVSGTFNSVSKITGSVASGISQLSMDDDYLYQRQLQNSKKAKTVVHGLGQGMISLVSGVGYGIAGLVTQPYQGAEKDGVGGFFKGVSKGLAGLVIKPVTGALDLVSKTSEGVKNTANFFDEKPNEIRKRLPRIFYGEEQILRNYMLQDSEIMYILDKLIPGLMLIDTFVFMITKYKFAYVVTTKQFILLEILKKQVLIAFNNENLKAFESQQKEYKIYLYNSKIIYKERAKVKAFIEQKKECLIIKQQEEMIHQFLNQKFNQILQFMYDV</sequence>
<dbReference type="InterPro" id="IPR026854">
    <property type="entry name" value="VPS13_N"/>
</dbReference>
<dbReference type="GO" id="GO:0045053">
    <property type="term" value="P:protein retention in Golgi apparatus"/>
    <property type="evidence" value="ECO:0000318"/>
    <property type="project" value="GO_Central"/>
</dbReference>
<dbReference type="eggNOG" id="KOG1809">
    <property type="taxonomic scope" value="Eukaryota"/>
</dbReference>
<dbReference type="KEGG" id="ptm:GSPATT00038569001"/>
<dbReference type="RefSeq" id="XP_001437862.1">
    <property type="nucleotide sequence ID" value="XM_001437825.2"/>
</dbReference>
<reference evidence="4 5" key="1">
    <citation type="journal article" date="2006" name="Nature">
        <title>Global trends of whole-genome duplications revealed by the ciliate Paramecium tetraurelia.</title>
        <authorList>
            <consortium name="Genoscope"/>
            <person name="Aury J.-M."/>
            <person name="Jaillon O."/>
            <person name="Duret L."/>
            <person name="Noel B."/>
            <person name="Jubin C."/>
            <person name="Porcel B.M."/>
            <person name="Segurens B."/>
            <person name="Daubin V."/>
            <person name="Anthouard V."/>
            <person name="Aiach N."/>
            <person name="Arnaiz O."/>
            <person name="Billaut A."/>
            <person name="Beisson J."/>
            <person name="Blanc I."/>
            <person name="Bouhouche K."/>
            <person name="Camara F."/>
            <person name="Duharcourt S."/>
            <person name="Guigo R."/>
            <person name="Gogendeau D."/>
            <person name="Katinka M."/>
            <person name="Keller A.-M."/>
            <person name="Kissmehl R."/>
            <person name="Klotz C."/>
            <person name="Koll F."/>
            <person name="Le Moue A."/>
            <person name="Lepere C."/>
            <person name="Malinsky S."/>
            <person name="Nowacki M."/>
            <person name="Nowak J.K."/>
            <person name="Plattner H."/>
            <person name="Poulain J."/>
            <person name="Ruiz F."/>
            <person name="Serrano V."/>
            <person name="Zagulski M."/>
            <person name="Dessen P."/>
            <person name="Betermier M."/>
            <person name="Weissenbach J."/>
            <person name="Scarpelli C."/>
            <person name="Schachter V."/>
            <person name="Sperling L."/>
            <person name="Meyer E."/>
            <person name="Cohen J."/>
            <person name="Wincker P."/>
        </authorList>
    </citation>
    <scope>NUCLEOTIDE SEQUENCE [LARGE SCALE GENOMIC DNA]</scope>
    <source>
        <strain evidence="4 5">Stock d4-2</strain>
    </source>
</reference>
<evidence type="ECO:0000313" key="4">
    <source>
        <dbReference type="EMBL" id="CAK70465.1"/>
    </source>
</evidence>
<dbReference type="InterPro" id="IPR026847">
    <property type="entry name" value="VPS13"/>
</dbReference>
<dbReference type="OrthoDB" id="293364at2759"/>
<evidence type="ECO:0000256" key="1">
    <source>
        <dbReference type="ARBA" id="ARBA00006545"/>
    </source>
</evidence>
<evidence type="ECO:0000259" key="3">
    <source>
        <dbReference type="Pfam" id="PF12624"/>
    </source>
</evidence>
<dbReference type="STRING" id="5888.A0CI48"/>
<dbReference type="HOGENOM" id="CLU_000198_0_0_1"/>
<dbReference type="Proteomes" id="UP000000600">
    <property type="component" value="Unassembled WGS sequence"/>
</dbReference>
<dbReference type="OMA" id="CEWQYTF"/>